<evidence type="ECO:0000256" key="8">
    <source>
        <dbReference type="ARBA" id="ARBA00023204"/>
    </source>
</evidence>
<keyword evidence="7 9" id="KW-0378">Hydrolase</keyword>
<dbReference type="SUPFAM" id="SSF52141">
    <property type="entry name" value="Uracil-DNA glycosylase-like"/>
    <property type="match status" value="1"/>
</dbReference>
<dbReference type="SMART" id="SM00987">
    <property type="entry name" value="UreE_C"/>
    <property type="match status" value="1"/>
</dbReference>
<evidence type="ECO:0000256" key="7">
    <source>
        <dbReference type="ARBA" id="ARBA00022801"/>
    </source>
</evidence>
<dbReference type="GO" id="GO:0004844">
    <property type="term" value="F:uracil DNA N-glycosylase activity"/>
    <property type="evidence" value="ECO:0007669"/>
    <property type="project" value="UniProtKB-UniRule"/>
</dbReference>
<keyword evidence="8 9" id="KW-0234">DNA repair</keyword>
<dbReference type="STRING" id="1470563.SAMN05444000_103288"/>
<dbReference type="PANTHER" id="PTHR11264:SF0">
    <property type="entry name" value="URACIL-DNA GLYCOSYLASE"/>
    <property type="match status" value="1"/>
</dbReference>
<accession>A0A1M6ESY8</accession>
<evidence type="ECO:0000256" key="11">
    <source>
        <dbReference type="RuleBase" id="RU003780"/>
    </source>
</evidence>
<dbReference type="GO" id="GO:0005737">
    <property type="term" value="C:cytoplasm"/>
    <property type="evidence" value="ECO:0007669"/>
    <property type="project" value="UniProtKB-SubCell"/>
</dbReference>
<keyword evidence="6 9" id="KW-0227">DNA damage</keyword>
<comment type="similarity">
    <text evidence="3 9 11">Belongs to the uracil-DNA glycosylase (UDG) superfamily. UNG family.</text>
</comment>
<evidence type="ECO:0000259" key="12">
    <source>
        <dbReference type="SMART" id="SM00986"/>
    </source>
</evidence>
<keyword evidence="14" id="KW-1185">Reference proteome</keyword>
<dbReference type="InterPro" id="IPR036895">
    <property type="entry name" value="Uracil-DNA_glycosylase-like_sf"/>
</dbReference>
<dbReference type="NCBIfam" id="NF003588">
    <property type="entry name" value="PRK05254.1-1"/>
    <property type="match status" value="1"/>
</dbReference>
<gene>
    <name evidence="9" type="primary">ung</name>
    <name evidence="13" type="ORF">SAMN05444000_103288</name>
</gene>
<evidence type="ECO:0000256" key="5">
    <source>
        <dbReference type="ARBA" id="ARBA00018429"/>
    </source>
</evidence>
<proteinExistence type="inferred from homology"/>
<evidence type="ECO:0000313" key="14">
    <source>
        <dbReference type="Proteomes" id="UP000183982"/>
    </source>
</evidence>
<reference evidence="14" key="1">
    <citation type="submission" date="2016-11" db="EMBL/GenBank/DDBJ databases">
        <authorList>
            <person name="Varghese N."/>
            <person name="Submissions S."/>
        </authorList>
    </citation>
    <scope>NUCLEOTIDE SEQUENCE [LARGE SCALE GENOMIC DNA]</scope>
    <source>
        <strain evidence="14">DSM 100564</strain>
    </source>
</reference>
<comment type="subcellular location">
    <subcellularLocation>
        <location evidence="9">Cytoplasm</location>
    </subcellularLocation>
</comment>
<dbReference type="Proteomes" id="UP000183982">
    <property type="component" value="Unassembled WGS sequence"/>
</dbReference>
<dbReference type="SMART" id="SM00986">
    <property type="entry name" value="UDG"/>
    <property type="match status" value="1"/>
</dbReference>
<evidence type="ECO:0000313" key="13">
    <source>
        <dbReference type="EMBL" id="SHI88526.1"/>
    </source>
</evidence>
<organism evidence="13 14">
    <name type="scientific">Shimia gijangensis</name>
    <dbReference type="NCBI Taxonomy" id="1470563"/>
    <lineage>
        <taxon>Bacteria</taxon>
        <taxon>Pseudomonadati</taxon>
        <taxon>Pseudomonadota</taxon>
        <taxon>Alphaproteobacteria</taxon>
        <taxon>Rhodobacterales</taxon>
        <taxon>Roseobacteraceae</taxon>
    </lineage>
</organism>
<evidence type="ECO:0000256" key="1">
    <source>
        <dbReference type="ARBA" id="ARBA00001400"/>
    </source>
</evidence>
<feature type="active site" description="Proton acceptor" evidence="9 10">
    <location>
        <position position="61"/>
    </location>
</feature>
<evidence type="ECO:0000256" key="9">
    <source>
        <dbReference type="HAMAP-Rule" id="MF_00148"/>
    </source>
</evidence>
<dbReference type="PROSITE" id="PS00130">
    <property type="entry name" value="U_DNA_GLYCOSYLASE"/>
    <property type="match status" value="1"/>
</dbReference>
<dbReference type="RefSeq" id="WP_073249796.1">
    <property type="nucleotide sequence ID" value="NZ_FQZQ01000003.1"/>
</dbReference>
<dbReference type="HAMAP" id="MF_00148">
    <property type="entry name" value="UDG"/>
    <property type="match status" value="1"/>
</dbReference>
<comment type="catalytic activity">
    <reaction evidence="1 9 11">
        <text>Hydrolyzes single-stranded DNA or mismatched double-stranded DNA and polynucleotides, releasing free uracil.</text>
        <dbReference type="EC" id="3.2.2.27"/>
    </reaction>
</comment>
<sequence>MDTLTPPTKWSHLSFFADHLPAINSALEADGRNILPPHGQVFAALDSCGPEGIRVVILGQDPYPTPGHAHGLSFSVAPEVRPLPRSLNNIYKEMVSDLGAAPLTGDLRFWAEQGVLLLNTVLTVPAGEANGHAKLGWQSLAEQVLHEVSKRPTAFVLWGKQAQALARHISEPKTGGAHLLIESAHPSPLSARRGFFGSRPFSRINTWLADQGQPQIDWTDT</sequence>
<dbReference type="NCBIfam" id="NF003592">
    <property type="entry name" value="PRK05254.1-5"/>
    <property type="match status" value="1"/>
</dbReference>
<evidence type="ECO:0000256" key="3">
    <source>
        <dbReference type="ARBA" id="ARBA00008184"/>
    </source>
</evidence>
<dbReference type="GO" id="GO:0097510">
    <property type="term" value="P:base-excision repair, AP site formation via deaminated base removal"/>
    <property type="evidence" value="ECO:0007669"/>
    <property type="project" value="TreeGrafter"/>
</dbReference>
<evidence type="ECO:0000256" key="2">
    <source>
        <dbReference type="ARBA" id="ARBA00002631"/>
    </source>
</evidence>
<dbReference type="InterPro" id="IPR018085">
    <property type="entry name" value="Ura-DNA_Glyclase_AS"/>
</dbReference>
<feature type="domain" description="Uracil-DNA glycosylase-like" evidence="12">
    <location>
        <begin position="46"/>
        <end position="208"/>
    </location>
</feature>
<keyword evidence="9" id="KW-0963">Cytoplasm</keyword>
<comment type="function">
    <text evidence="2 9 11">Excises uracil residues from the DNA which can arise as a result of misincorporation of dUMP residues by DNA polymerase or due to deamination of cytosine.</text>
</comment>
<dbReference type="InterPro" id="IPR005122">
    <property type="entry name" value="Uracil-DNA_glycosylase-like"/>
</dbReference>
<dbReference type="EMBL" id="FQZQ01000003">
    <property type="protein sequence ID" value="SHI88526.1"/>
    <property type="molecule type" value="Genomic_DNA"/>
</dbReference>
<protein>
    <recommendedName>
        <fullName evidence="5 9">Uracil-DNA glycosylase</fullName>
        <shortName evidence="9">UDG</shortName>
        <ecNumber evidence="4 9">3.2.2.27</ecNumber>
    </recommendedName>
</protein>
<dbReference type="NCBIfam" id="TIGR00628">
    <property type="entry name" value="ung"/>
    <property type="match status" value="1"/>
</dbReference>
<dbReference type="PANTHER" id="PTHR11264">
    <property type="entry name" value="URACIL-DNA GLYCOSYLASE"/>
    <property type="match status" value="1"/>
</dbReference>
<dbReference type="OrthoDB" id="9804372at2"/>
<evidence type="ECO:0000256" key="4">
    <source>
        <dbReference type="ARBA" id="ARBA00012030"/>
    </source>
</evidence>
<evidence type="ECO:0000256" key="10">
    <source>
        <dbReference type="PROSITE-ProRule" id="PRU10072"/>
    </source>
</evidence>
<dbReference type="EC" id="3.2.2.27" evidence="4 9"/>
<dbReference type="CDD" id="cd10027">
    <property type="entry name" value="UDG-F1-like"/>
    <property type="match status" value="1"/>
</dbReference>
<dbReference type="AlphaFoldDB" id="A0A1M6ESY8"/>
<evidence type="ECO:0000256" key="6">
    <source>
        <dbReference type="ARBA" id="ARBA00022763"/>
    </source>
</evidence>
<name>A0A1M6ESY8_9RHOB</name>
<dbReference type="Gene3D" id="3.40.470.10">
    <property type="entry name" value="Uracil-DNA glycosylase-like domain"/>
    <property type="match status" value="1"/>
</dbReference>
<dbReference type="Pfam" id="PF03167">
    <property type="entry name" value="UDG"/>
    <property type="match status" value="1"/>
</dbReference>
<dbReference type="InterPro" id="IPR002043">
    <property type="entry name" value="UDG_fam1"/>
</dbReference>